<comment type="caution">
    <text evidence="2">The sequence shown here is derived from an EMBL/GenBank/DDBJ whole genome shotgun (WGS) entry which is preliminary data.</text>
</comment>
<name>A0A3E1KAZ4_9GAMM</name>
<evidence type="ECO:0000256" key="1">
    <source>
        <dbReference type="SAM" id="SignalP"/>
    </source>
</evidence>
<dbReference type="EMBL" id="QUZK01000018">
    <property type="protein sequence ID" value="RFF31623.1"/>
    <property type="molecule type" value="Genomic_DNA"/>
</dbReference>
<dbReference type="Pfam" id="PF04214">
    <property type="entry name" value="DUF411"/>
    <property type="match status" value="1"/>
</dbReference>
<feature type="signal peptide" evidence="1">
    <location>
        <begin position="1"/>
        <end position="28"/>
    </location>
</feature>
<protein>
    <submittedName>
        <fullName evidence="2">DUF411 domain-containing protein</fullName>
    </submittedName>
</protein>
<organism evidence="2 3">
    <name type="scientific">Wenzhouxiangella sediminis</name>
    <dbReference type="NCBI Taxonomy" id="1792836"/>
    <lineage>
        <taxon>Bacteria</taxon>
        <taxon>Pseudomonadati</taxon>
        <taxon>Pseudomonadota</taxon>
        <taxon>Gammaproteobacteria</taxon>
        <taxon>Chromatiales</taxon>
        <taxon>Wenzhouxiangellaceae</taxon>
        <taxon>Wenzhouxiangella</taxon>
    </lineage>
</organism>
<dbReference type="OrthoDB" id="14727at2"/>
<dbReference type="InterPro" id="IPR007332">
    <property type="entry name" value="DUF411"/>
</dbReference>
<feature type="chain" id="PRO_5017615837" evidence="1">
    <location>
        <begin position="29"/>
        <end position="169"/>
    </location>
</feature>
<evidence type="ECO:0000313" key="3">
    <source>
        <dbReference type="Proteomes" id="UP000260351"/>
    </source>
</evidence>
<gene>
    <name evidence="2" type="ORF">DZC52_04520</name>
</gene>
<proteinExistence type="predicted"/>
<evidence type="ECO:0000313" key="2">
    <source>
        <dbReference type="EMBL" id="RFF31623.1"/>
    </source>
</evidence>
<dbReference type="Proteomes" id="UP000260351">
    <property type="component" value="Unassembled WGS sequence"/>
</dbReference>
<sequence>MTMTTERIVRAGLLLAAAALIAACQAQSPEEMAPTESTSSAPNMTVYHDPDCGCCSKWIDHMRVNGFAVEAVPTRDMNRMKRDLGVPRNLPSCHTAVVGDYVIEGHVPAGDVKRLLAEQPDARGLSVPGMPLGSPGMEMGDRRMAYDVIQFHEDGDTSVFTHYEAIERE</sequence>
<keyword evidence="3" id="KW-1185">Reference proteome</keyword>
<dbReference type="AlphaFoldDB" id="A0A3E1KAZ4"/>
<keyword evidence="1" id="KW-0732">Signal</keyword>
<reference evidence="2 3" key="1">
    <citation type="submission" date="2018-08" db="EMBL/GenBank/DDBJ databases">
        <title>Wenzhouxiangella salilacus sp. nov., a novel bacterium isolated from a saline lake in Xinjiang Province, China.</title>
        <authorList>
            <person name="Han S."/>
        </authorList>
    </citation>
    <scope>NUCLEOTIDE SEQUENCE [LARGE SCALE GENOMIC DNA]</scope>
    <source>
        <strain evidence="2 3">XDB06</strain>
    </source>
</reference>
<dbReference type="PROSITE" id="PS51257">
    <property type="entry name" value="PROKAR_LIPOPROTEIN"/>
    <property type="match status" value="1"/>
</dbReference>
<accession>A0A3E1KAZ4</accession>